<comment type="caution">
    <text evidence="2">The sequence shown here is derived from an EMBL/GenBank/DDBJ whole genome shotgun (WGS) entry which is preliminary data.</text>
</comment>
<dbReference type="InterPro" id="IPR003848">
    <property type="entry name" value="DUF218"/>
</dbReference>
<dbReference type="Pfam" id="PF02698">
    <property type="entry name" value="DUF218"/>
    <property type="match status" value="1"/>
</dbReference>
<dbReference type="InterPro" id="IPR014729">
    <property type="entry name" value="Rossmann-like_a/b/a_fold"/>
</dbReference>
<evidence type="ECO:0000313" key="2">
    <source>
        <dbReference type="EMBL" id="PSH60733.1"/>
    </source>
</evidence>
<dbReference type="OrthoDB" id="5405780at2"/>
<protein>
    <recommendedName>
        <fullName evidence="1">DUF218 domain-containing protein</fullName>
    </recommendedName>
</protein>
<proteinExistence type="predicted"/>
<name>A0A2P7B2N5_9HYPH</name>
<dbReference type="PANTHER" id="PTHR30336">
    <property type="entry name" value="INNER MEMBRANE PROTEIN, PROBABLE PERMEASE"/>
    <property type="match status" value="1"/>
</dbReference>
<evidence type="ECO:0000313" key="3">
    <source>
        <dbReference type="Proteomes" id="UP000241158"/>
    </source>
</evidence>
<feature type="domain" description="DUF218" evidence="1">
    <location>
        <begin position="39"/>
        <end position="150"/>
    </location>
</feature>
<dbReference type="Proteomes" id="UP000241158">
    <property type="component" value="Unassembled WGS sequence"/>
</dbReference>
<dbReference type="PANTHER" id="PTHR30336:SF4">
    <property type="entry name" value="ENVELOPE BIOGENESIS FACTOR ELYC"/>
    <property type="match status" value="1"/>
</dbReference>
<dbReference type="CDD" id="cd06259">
    <property type="entry name" value="YdcF-like"/>
    <property type="match status" value="1"/>
</dbReference>
<dbReference type="InterPro" id="IPR051599">
    <property type="entry name" value="Cell_Envelope_Assoc"/>
</dbReference>
<organism evidence="2 3">
    <name type="scientific">Phyllobacterium endophyticum</name>
    <dbReference type="NCBI Taxonomy" id="1149773"/>
    <lineage>
        <taxon>Bacteria</taxon>
        <taxon>Pseudomonadati</taxon>
        <taxon>Pseudomonadota</taxon>
        <taxon>Alphaproteobacteria</taxon>
        <taxon>Hyphomicrobiales</taxon>
        <taxon>Phyllobacteriaceae</taxon>
        <taxon>Phyllobacterium</taxon>
    </lineage>
</organism>
<sequence>MWLFAGLSLAAACLGSAFPLALLLANPLLTIRDPIAKADVIVVLGGDGPSRAARAAGLWLMGVAPKVLVSGDGDCYWIREAMIDRGVDRKSITVECQSGTTWENAVFSSPILKQMHARTAVLVTSWYHSRRAMASFEMASQDIHWMSVPVEPREPLRKIAFGPDGIQILKEYPKTVWYSIRRVLGLETDRVPAPFPSREARA</sequence>
<dbReference type="EMBL" id="PGGN01000001">
    <property type="protein sequence ID" value="PSH60733.1"/>
    <property type="molecule type" value="Genomic_DNA"/>
</dbReference>
<dbReference type="AlphaFoldDB" id="A0A2P7B2N5"/>
<dbReference type="RefSeq" id="WP_106716021.1">
    <property type="nucleotide sequence ID" value="NZ_JACHXT010000004.1"/>
</dbReference>
<dbReference type="Gene3D" id="3.40.50.620">
    <property type="entry name" value="HUPs"/>
    <property type="match status" value="1"/>
</dbReference>
<dbReference type="GO" id="GO:0005886">
    <property type="term" value="C:plasma membrane"/>
    <property type="evidence" value="ECO:0007669"/>
    <property type="project" value="TreeGrafter"/>
</dbReference>
<accession>A0A2P7B2N5</accession>
<dbReference type="GO" id="GO:0000270">
    <property type="term" value="P:peptidoglycan metabolic process"/>
    <property type="evidence" value="ECO:0007669"/>
    <property type="project" value="TreeGrafter"/>
</dbReference>
<evidence type="ECO:0000259" key="1">
    <source>
        <dbReference type="Pfam" id="PF02698"/>
    </source>
</evidence>
<keyword evidence="3" id="KW-1185">Reference proteome</keyword>
<reference evidence="3" key="1">
    <citation type="submission" date="2017-11" db="EMBL/GenBank/DDBJ databases">
        <authorList>
            <person name="Kuznetsova I."/>
            <person name="Sazanova A."/>
            <person name="Chirak E."/>
            <person name="Safronova V."/>
            <person name="Willems A."/>
        </authorList>
    </citation>
    <scope>NUCLEOTIDE SEQUENCE [LARGE SCALE GENOMIC DNA]</scope>
    <source>
        <strain evidence="3">PEPV15</strain>
    </source>
</reference>
<dbReference type="GO" id="GO:0043164">
    <property type="term" value="P:Gram-negative-bacterium-type cell wall biogenesis"/>
    <property type="evidence" value="ECO:0007669"/>
    <property type="project" value="TreeGrafter"/>
</dbReference>
<gene>
    <name evidence="2" type="ORF">CU100_05295</name>
</gene>